<dbReference type="RefSeq" id="WP_008232514.1">
    <property type="nucleotide sequence ID" value="NZ_CAIY01000027.1"/>
</dbReference>
<dbReference type="PANTHER" id="PTHR34457:SF3">
    <property type="entry name" value="PROTEIN TIC236, CHLOROPLASTIC"/>
    <property type="match status" value="1"/>
</dbReference>
<protein>
    <recommendedName>
        <fullName evidence="6">Translocation and assembly module TamB C-terminal domain-containing protein</fullName>
    </recommendedName>
</protein>
<dbReference type="GO" id="GO:0005886">
    <property type="term" value="C:plasma membrane"/>
    <property type="evidence" value="ECO:0007669"/>
    <property type="project" value="InterPro"/>
</dbReference>
<evidence type="ECO:0000313" key="7">
    <source>
        <dbReference type="EMBL" id="CCH66714.1"/>
    </source>
</evidence>
<dbReference type="InterPro" id="IPR007452">
    <property type="entry name" value="TamB_C"/>
</dbReference>
<feature type="domain" description="Translocation and assembly module TamB C-terminal" evidence="6">
    <location>
        <begin position="1432"/>
        <end position="1823"/>
    </location>
</feature>
<dbReference type="PANTHER" id="PTHR34457">
    <property type="entry name" value="EMBRYO DEFECTIVE 2410"/>
    <property type="match status" value="1"/>
</dbReference>
<name>M1WR48_9NOST</name>
<dbReference type="EMBL" id="CAIY01000027">
    <property type="protein sequence ID" value="CCH66714.1"/>
    <property type="molecule type" value="Genomic_DNA"/>
</dbReference>
<reference evidence="7 8" key="1">
    <citation type="submission" date="2012-05" db="EMBL/GenBank/DDBJ databases">
        <authorList>
            <person name="Hilton J."/>
        </authorList>
    </citation>
    <scope>NUCLEOTIDE SEQUENCE [LARGE SCALE GENOMIC DNA]</scope>
    <source>
        <strain evidence="7 8">HH01</strain>
    </source>
</reference>
<dbReference type="GO" id="GO:0009306">
    <property type="term" value="P:protein secretion"/>
    <property type="evidence" value="ECO:0007669"/>
    <property type="project" value="InterPro"/>
</dbReference>
<keyword evidence="3 5" id="KW-1133">Transmembrane helix</keyword>
<evidence type="ECO:0000256" key="1">
    <source>
        <dbReference type="ARBA" id="ARBA00004167"/>
    </source>
</evidence>
<dbReference type="Proteomes" id="UP000053051">
    <property type="component" value="Unassembled WGS sequence"/>
</dbReference>
<dbReference type="InterPro" id="IPR053022">
    <property type="entry name" value="Chloroplast_translocon_comp"/>
</dbReference>
<evidence type="ECO:0000313" key="8">
    <source>
        <dbReference type="Proteomes" id="UP000053051"/>
    </source>
</evidence>
<reference evidence="8" key="2">
    <citation type="submission" date="2016-01" db="EMBL/GenBank/DDBJ databases">
        <title>Diatom-associated endosymboitic cyanobacterium lacks core nitrogen metabolism enzymes.</title>
        <authorList>
            <person name="Hilton J.A."/>
            <person name="Foster R.A."/>
            <person name="Tripp H.J."/>
            <person name="Carter B.J."/>
            <person name="Zehr J.P."/>
            <person name="Villareal T.A."/>
        </authorList>
    </citation>
    <scope>NUCLEOTIDE SEQUENCE [LARGE SCALE GENOMIC DNA]</scope>
    <source>
        <strain evidence="8">HH01</strain>
    </source>
</reference>
<sequence>MNKSPHQDMKSYPNNRKPLWFFSLRHSGIALGIMLSLGLTVGTWRLWTFIQKDLVPLVEENLTKSLNRPFKLGKVERLSLLGVKFAPSEIPAIPTNKNRIIMDGLEISFNLWQLLFQHQLNLDINLVNPDVYIQQDSQETWLSNTLATSSRFGLIKIDLDKLRITNGKLILIPYQANKSDKKALIANPVSLSQLNGLAQLQDNNQLIIFQVGGNVGSGGNIDFRGSVHPETSSGNLQIQVKDIFIPEVSKVLPLPIELQGGRARGNVKIKLTHKQEALMFGKVAVEGMQIKFPQAPETFRQSQGNISFQGMTIKLENITTNYGNIPLAAHGIIHRQDGYQLVGKVRSVELSKALESLQFEVPVYVNGKVKADIKVGGAITQPVISGTVATIIPTYIDKVNFQDIQSKFKFFTSSGLISIWNLQGKTKLGGKITGDGIMKLDDSPSFNFRLVANKFPGDSLTQVYNLKLPLKISKFNATALLTGTPKNFQTFLEWQAPQATYPAKGETIIYPDKTIRFQNVELEVGDGTVVATGTWDNQNWHTILQAADVHIEPFINKEQLPNISLNGVDVNGRFVLSGSSAPFTIDKIDTQRGEIKIGGGTLAISNIRLNKKNVVAQVIATRVKLGQVIKGSHSILANPLNGIFKIAGDINNLSPKTLQLMGNAKLSIDGGTIAVNNIQLISGLYKAQLQFDHVPLQELVEEVPKQFWGRILGKLSIAGSLAPFKFIDTQASGEGRLNLASGIVIAQNIQLNNGRYKAAVTATGISAEEFNEQMRGEMDGKFQVTGIVDKFSLANVRAVGEVNLSQGVGLFKNPLSGVVRWMGNKLVVEKSTSPGLQVNGYLNTKIEDGKLPEINNLSLNISLKNYNLDQLLLNLPATIPVEGKTDFRGKITGTPDKLNIQGQIELNNFVVNQFAFESKLMGTLQTKLDGGLNLDVNGIRDKIDLSFNEEGYPELFSVKGNQASGTGKTQGNKLSINIEKLPLKTLGVQLPSQTPIGTGVIEGELSGYLLINQQTLATSGELAITNPKIGRITGEHLQAKFNYANSTIKLARSELIKGDSRYTFAGNIITDAKSPKIQANINIKQGLVQDIITALQIFEIQDIQGRKATQTYGKSNDLKTKAAGKHQLNLLLQIQRFYEIQALLEQQQRQESGIVPQLSDLKGIINGEIILDTTKSTNVNFKLNGENWVWKNQELNYLYNADSIIAEGSFQNASLRLLPLRIQSKNRLIAFSGNIGSQDQHGKLEIENFPLDLLNKYIKLPVNITGNLNATAALSGSINNPHAIGRASIINGAINQKPLNLADSSFSYTNGRLYFGSELKIINLESVNINGSVPYSLPFATVTPESNKIELHIQVENEGLAVLNLFTDELAFQKGEGEIDIKVDGTWRSPQLNGIARLNDAIFSTRMLPGQLTQVTGEINFDFDRIIVKNIQGNYSLGKVKAHGEIPIASNHNTQIDNPLTVYFDKLLLNLKGLYQGNASGRLEVIGAFLNPNISGNVNLSEGRVILPDNNISIQIPDNNISSQSFSPKPKQIKRIENSSQSNLEYDFASIKFLDLQLNLGKNIEISSPPIFQFLATGTLNVNGSLDNPSPDGIIGLKEGNVNLFTTQLSLARGHNHKAVFTKDKGLDPYLDIVLFAKVLDVIQSTDFNKPNNNGLAALENVRVEASVQGLASQLNDNLVLRSAPARTETEIIALLGGGFGQKHQNGGSTLALMNIAGSAVLNNFQQSFNQIGNSFGLSELRIFPTIIYKNPKAGRSNSKLELATETGIDITPRISASGIKILTTDDPIQLGLNYRMDGEFRLRGSTNFYDDSRATLEFKKRF</sequence>
<proteinExistence type="predicted"/>
<dbReference type="OrthoDB" id="536281at2"/>
<dbReference type="STRING" id="1165094.RINTHH_5590"/>
<evidence type="ECO:0000256" key="5">
    <source>
        <dbReference type="SAM" id="Phobius"/>
    </source>
</evidence>
<evidence type="ECO:0000256" key="3">
    <source>
        <dbReference type="ARBA" id="ARBA00022989"/>
    </source>
</evidence>
<accession>M1WR48</accession>
<organism evidence="7 8">
    <name type="scientific">Richelia intracellularis HH01</name>
    <dbReference type="NCBI Taxonomy" id="1165094"/>
    <lineage>
        <taxon>Bacteria</taxon>
        <taxon>Bacillati</taxon>
        <taxon>Cyanobacteriota</taxon>
        <taxon>Cyanophyceae</taxon>
        <taxon>Nostocales</taxon>
        <taxon>Nostocaceae</taxon>
        <taxon>Richelia</taxon>
    </lineage>
</organism>
<dbReference type="Pfam" id="PF04357">
    <property type="entry name" value="TamB"/>
    <property type="match status" value="1"/>
</dbReference>
<evidence type="ECO:0000259" key="6">
    <source>
        <dbReference type="Pfam" id="PF04357"/>
    </source>
</evidence>
<comment type="caution">
    <text evidence="7">The sequence shown here is derived from an EMBL/GenBank/DDBJ whole genome shotgun (WGS) entry which is preliminary data.</text>
</comment>
<keyword evidence="8" id="KW-1185">Reference proteome</keyword>
<keyword evidence="2 5" id="KW-0812">Transmembrane</keyword>
<feature type="transmembrane region" description="Helical" evidence="5">
    <location>
        <begin position="21"/>
        <end position="47"/>
    </location>
</feature>
<evidence type="ECO:0000256" key="4">
    <source>
        <dbReference type="ARBA" id="ARBA00023136"/>
    </source>
</evidence>
<comment type="subcellular location">
    <subcellularLocation>
        <location evidence="1">Membrane</location>
        <topology evidence="1">Single-pass membrane protein</topology>
    </subcellularLocation>
</comment>
<gene>
    <name evidence="7" type="ORF">RINTHH_5590</name>
</gene>
<evidence type="ECO:0000256" key="2">
    <source>
        <dbReference type="ARBA" id="ARBA00022692"/>
    </source>
</evidence>
<keyword evidence="4 5" id="KW-0472">Membrane</keyword>